<dbReference type="InterPro" id="IPR039771">
    <property type="entry name" value="Csl4"/>
</dbReference>
<sequence length="352" mass="37548">MACTNSGPATGMPHRMAWLDGSLPITTCAAQLQAPLCLLLNFSTDYILAVLALASSLVPLIVHQLPPAPLVSALQVPGRLGFWASVLLLLGDRGAKPSENSDLLKLGQKKSWSAFLSHLVSVDITSQSQPTTRSLCPSPTTMAATIAIPGQLLGPSSKYVAGPGTHIHEANLYSSVLGTVTVAQPEKKSVPGPAKRLTKIAGLPSSAVNQLPTISVSRTGISEKREVLPEVGNVVLCRVTRIQPRQATVAILVVGDTVLEAEWQGVIRPQDVRATEKDKVKIYESFRPGDIVRAQVISLGDQASYYLATASNDLGVIMATSEAGNVMYPVSWKEYRDPETGINENRKVAKPF</sequence>
<comment type="subcellular location">
    <subcellularLocation>
        <location evidence="1">Nucleus</location>
        <location evidence="1">Nucleolus</location>
    </subcellularLocation>
</comment>
<dbReference type="InterPro" id="IPR012340">
    <property type="entry name" value="NA-bd_OB-fold"/>
</dbReference>
<dbReference type="Gene3D" id="2.40.50.140">
    <property type="entry name" value="Nucleic acid-binding proteins"/>
    <property type="match status" value="1"/>
</dbReference>
<dbReference type="InterPro" id="IPR003029">
    <property type="entry name" value="S1_domain"/>
</dbReference>
<comment type="caution">
    <text evidence="5">The sequence shown here is derived from an EMBL/GenBank/DDBJ whole genome shotgun (WGS) entry which is preliminary data.</text>
</comment>
<keyword evidence="2" id="KW-0963">Cytoplasm</keyword>
<dbReference type="InterPro" id="IPR019495">
    <property type="entry name" value="EXOSC1_C"/>
</dbReference>
<dbReference type="Pfam" id="PF10447">
    <property type="entry name" value="EXOSC1"/>
    <property type="match status" value="2"/>
</dbReference>
<dbReference type="SUPFAM" id="SSF110324">
    <property type="entry name" value="Ribosomal L27 protein-like"/>
    <property type="match status" value="1"/>
</dbReference>
<evidence type="ECO:0000313" key="6">
    <source>
        <dbReference type="Proteomes" id="UP001390339"/>
    </source>
</evidence>
<dbReference type="SMART" id="SM00316">
    <property type="entry name" value="S1"/>
    <property type="match status" value="1"/>
</dbReference>
<dbReference type="SUPFAM" id="SSF50249">
    <property type="entry name" value="Nucleic acid-binding proteins"/>
    <property type="match status" value="1"/>
</dbReference>
<evidence type="ECO:0000256" key="1">
    <source>
        <dbReference type="ARBA" id="ARBA00004604"/>
    </source>
</evidence>
<feature type="domain" description="S1 motif" evidence="4">
    <location>
        <begin position="230"/>
        <end position="311"/>
    </location>
</feature>
<protein>
    <recommendedName>
        <fullName evidence="4">S1 motif domain-containing protein</fullName>
    </recommendedName>
</protein>
<evidence type="ECO:0000313" key="5">
    <source>
        <dbReference type="EMBL" id="KAK8856470.1"/>
    </source>
</evidence>
<evidence type="ECO:0000256" key="2">
    <source>
        <dbReference type="ARBA" id="ARBA00022490"/>
    </source>
</evidence>
<dbReference type="Gene3D" id="2.40.50.100">
    <property type="match status" value="1"/>
</dbReference>
<dbReference type="PANTHER" id="PTHR12686:SF8">
    <property type="entry name" value="EXOSOME COMPLEX COMPONENT CSL4"/>
    <property type="match status" value="1"/>
</dbReference>
<dbReference type="InterPro" id="IPR025721">
    <property type="entry name" value="Exosome_cplx_N_dom"/>
</dbReference>
<dbReference type="PANTHER" id="PTHR12686">
    <property type="entry name" value="3'-5' EXORIBONUCLEASE CSL4-RELATED"/>
    <property type="match status" value="1"/>
</dbReference>
<reference evidence="5 6" key="1">
    <citation type="journal article" date="2024" name="IMA Fungus">
        <title>Apiospora arundinis, a panoply of carbohydrate-active enzymes and secondary metabolites.</title>
        <authorList>
            <person name="Sorensen T."/>
            <person name="Petersen C."/>
            <person name="Muurmann A.T."/>
            <person name="Christiansen J.V."/>
            <person name="Brundto M.L."/>
            <person name="Overgaard C.K."/>
            <person name="Boysen A.T."/>
            <person name="Wollenberg R.D."/>
            <person name="Larsen T.O."/>
            <person name="Sorensen J.L."/>
            <person name="Nielsen K.L."/>
            <person name="Sondergaard T.E."/>
        </authorList>
    </citation>
    <scope>NUCLEOTIDE SEQUENCE [LARGE SCALE GENOMIC DNA]</scope>
    <source>
        <strain evidence="5 6">AAU 773</strain>
    </source>
</reference>
<keyword evidence="3" id="KW-0271">Exosome</keyword>
<dbReference type="CDD" id="cd05791">
    <property type="entry name" value="S1_CSL4"/>
    <property type="match status" value="1"/>
</dbReference>
<accession>A0ABR2I2B2</accession>
<organism evidence="5 6">
    <name type="scientific">Apiospora arundinis</name>
    <dbReference type="NCBI Taxonomy" id="335852"/>
    <lineage>
        <taxon>Eukaryota</taxon>
        <taxon>Fungi</taxon>
        <taxon>Dikarya</taxon>
        <taxon>Ascomycota</taxon>
        <taxon>Pezizomycotina</taxon>
        <taxon>Sordariomycetes</taxon>
        <taxon>Xylariomycetidae</taxon>
        <taxon>Amphisphaeriales</taxon>
        <taxon>Apiosporaceae</taxon>
        <taxon>Apiospora</taxon>
    </lineage>
</organism>
<dbReference type="EMBL" id="JAPCWZ010000007">
    <property type="protein sequence ID" value="KAK8856470.1"/>
    <property type="molecule type" value="Genomic_DNA"/>
</dbReference>
<dbReference type="Pfam" id="PF14382">
    <property type="entry name" value="ECR1_N"/>
    <property type="match status" value="1"/>
</dbReference>
<evidence type="ECO:0000256" key="3">
    <source>
        <dbReference type="ARBA" id="ARBA00022835"/>
    </source>
</evidence>
<name>A0ABR2I2B2_9PEZI</name>
<dbReference type="Proteomes" id="UP001390339">
    <property type="component" value="Unassembled WGS sequence"/>
</dbReference>
<gene>
    <name evidence="5" type="ORF">PGQ11_012382</name>
</gene>
<evidence type="ECO:0000259" key="4">
    <source>
        <dbReference type="SMART" id="SM00316"/>
    </source>
</evidence>
<keyword evidence="6" id="KW-1185">Reference proteome</keyword>
<proteinExistence type="predicted"/>